<dbReference type="GO" id="GO:0005874">
    <property type="term" value="C:microtubule"/>
    <property type="evidence" value="ECO:0007669"/>
    <property type="project" value="UniProtKB-KW"/>
</dbReference>
<evidence type="ECO:0000256" key="5">
    <source>
        <dbReference type="ARBA" id="ARBA00023054"/>
    </source>
</evidence>
<comment type="subcellular location">
    <subcellularLocation>
        <location evidence="1">Cytoplasm</location>
        <location evidence="1">Cytoskeleton</location>
    </subcellularLocation>
</comment>
<gene>
    <name evidence="8" type="ORF">KIPB_010749</name>
</gene>
<dbReference type="InterPro" id="IPR008374">
    <property type="entry name" value="SF_assemblin/giardin_b"/>
</dbReference>
<dbReference type="PANTHER" id="PTHR40412:SF1">
    <property type="entry name" value="SF-ASSEMBLIN"/>
    <property type="match status" value="1"/>
</dbReference>
<sequence>MQSSGSVTPSTLRASRLRSTKMSPESSPSAGRLSNLQERCSGFQMNLEGEVQQRRVEDENRLQLIRDAISHLDRVLQVETRRRQEALKTLQVSLEQQLATSHARLHDELREVNDTLTGQLESVAARVGDLERGLNEERETRIKEAEDASQSTLRAVATLQTGLENEKIQRLERESAIMKRIGDDVFRLTEKQEAERVAREGGVAQLRDDLEVQTCIYT</sequence>
<keyword evidence="5" id="KW-0175">Coiled coil</keyword>
<keyword evidence="9" id="KW-1185">Reference proteome</keyword>
<protein>
    <submittedName>
        <fullName evidence="8">SF-assemblin</fullName>
    </submittedName>
</protein>
<dbReference type="Proteomes" id="UP000265618">
    <property type="component" value="Unassembled WGS sequence"/>
</dbReference>
<evidence type="ECO:0000256" key="3">
    <source>
        <dbReference type="ARBA" id="ARBA00022490"/>
    </source>
</evidence>
<evidence type="ECO:0000256" key="1">
    <source>
        <dbReference type="ARBA" id="ARBA00004245"/>
    </source>
</evidence>
<keyword evidence="6" id="KW-0206">Cytoskeleton</keyword>
<feature type="compositionally biased region" description="Polar residues" evidence="7">
    <location>
        <begin position="1"/>
        <end position="13"/>
    </location>
</feature>
<comment type="similarity">
    <text evidence="2">Belongs to the SF-assemblin family.</text>
</comment>
<name>A0A9K3D778_9EUKA</name>
<dbReference type="EMBL" id="BDIP01004111">
    <property type="protein sequence ID" value="GIQ88493.1"/>
    <property type="molecule type" value="Genomic_DNA"/>
</dbReference>
<evidence type="ECO:0000256" key="2">
    <source>
        <dbReference type="ARBA" id="ARBA00005678"/>
    </source>
</evidence>
<feature type="compositionally biased region" description="Polar residues" evidence="7">
    <location>
        <begin position="20"/>
        <end position="34"/>
    </location>
</feature>
<keyword evidence="4" id="KW-0493">Microtubule</keyword>
<dbReference type="PANTHER" id="PTHR40412">
    <property type="entry name" value="SF-ASSEMBLIN"/>
    <property type="match status" value="1"/>
</dbReference>
<evidence type="ECO:0000313" key="8">
    <source>
        <dbReference type="EMBL" id="GIQ88493.1"/>
    </source>
</evidence>
<dbReference type="GO" id="GO:0005200">
    <property type="term" value="F:structural constituent of cytoskeleton"/>
    <property type="evidence" value="ECO:0007669"/>
    <property type="project" value="InterPro"/>
</dbReference>
<evidence type="ECO:0000256" key="4">
    <source>
        <dbReference type="ARBA" id="ARBA00022701"/>
    </source>
</evidence>
<comment type="caution">
    <text evidence="8">The sequence shown here is derived from an EMBL/GenBank/DDBJ whole genome shotgun (WGS) entry which is preliminary data.</text>
</comment>
<dbReference type="OrthoDB" id="436841at2759"/>
<dbReference type="Pfam" id="PF06705">
    <property type="entry name" value="SF-assemblin"/>
    <property type="match status" value="1"/>
</dbReference>
<proteinExistence type="inferred from homology"/>
<organism evidence="8 9">
    <name type="scientific">Kipferlia bialata</name>
    <dbReference type="NCBI Taxonomy" id="797122"/>
    <lineage>
        <taxon>Eukaryota</taxon>
        <taxon>Metamonada</taxon>
        <taxon>Carpediemonas-like organisms</taxon>
        <taxon>Kipferlia</taxon>
    </lineage>
</organism>
<evidence type="ECO:0000256" key="6">
    <source>
        <dbReference type="ARBA" id="ARBA00023212"/>
    </source>
</evidence>
<evidence type="ECO:0000313" key="9">
    <source>
        <dbReference type="Proteomes" id="UP000265618"/>
    </source>
</evidence>
<feature type="region of interest" description="Disordered" evidence="7">
    <location>
        <begin position="1"/>
        <end position="34"/>
    </location>
</feature>
<reference evidence="8 9" key="1">
    <citation type="journal article" date="2018" name="PLoS ONE">
        <title>The draft genome of Kipferlia bialata reveals reductive genome evolution in fornicate parasites.</title>
        <authorList>
            <person name="Tanifuji G."/>
            <person name="Takabayashi S."/>
            <person name="Kume K."/>
            <person name="Takagi M."/>
            <person name="Nakayama T."/>
            <person name="Kamikawa R."/>
            <person name="Inagaki Y."/>
            <person name="Hashimoto T."/>
        </authorList>
    </citation>
    <scope>NUCLEOTIDE SEQUENCE [LARGE SCALE GENOMIC DNA]</scope>
    <source>
        <strain evidence="8">NY0173</strain>
    </source>
</reference>
<dbReference type="PRINTS" id="PR01799">
    <property type="entry name" value="SFASSEMBLIN"/>
</dbReference>
<accession>A0A9K3D778</accession>
<dbReference type="AlphaFoldDB" id="A0A9K3D778"/>
<evidence type="ECO:0000256" key="7">
    <source>
        <dbReference type="SAM" id="MobiDB-lite"/>
    </source>
</evidence>
<keyword evidence="3" id="KW-0963">Cytoplasm</keyword>